<evidence type="ECO:0000313" key="3">
    <source>
        <dbReference type="Proteomes" id="UP001642540"/>
    </source>
</evidence>
<name>A0ABP1S443_9HEXA</name>
<sequence>MLKVQQIAVIQLQNLVFGFMHRLPLKWNRGYSELVTIKSSYRQLPWTLSLVWTIPFGIASFYSSILSAFYPQPGRLQRVDTPFHFAVGILGLIPIAMTLQWFKEPSCIIGFNNLNKMAWKLSKEYKFSNQPDSILMTTSMLSIIGLLFISFIFVFGTVATELDAFFFIIEPLFPVPMVRNLATILSSTILRLVLIVPPTFEFCRYLAFLVTCIVIFYDSLIDITTPLLRFEKRIKQQHDIYVRLILIRKQFQESLHNLLWTVLSLVFWGVVLLAWLVIKGNKVLPKSLKLLFRTDLLVVLVSLVTFLPKFTKLVTAISNVGITHRQRAKMEYGISRSVPAKIAMLRANAVRPIEFWYGSFWVIGQDFFIMYLYLMTLRVFDALIILDFQK</sequence>
<feature type="transmembrane region" description="Helical" evidence="1">
    <location>
        <begin position="143"/>
        <end position="169"/>
    </location>
</feature>
<feature type="transmembrane region" description="Helical" evidence="1">
    <location>
        <begin position="181"/>
        <end position="200"/>
    </location>
</feature>
<accession>A0ABP1S443</accession>
<feature type="transmembrane region" description="Helical" evidence="1">
    <location>
        <begin position="82"/>
        <end position="102"/>
    </location>
</feature>
<keyword evidence="3" id="KW-1185">Reference proteome</keyword>
<reference evidence="2 3" key="1">
    <citation type="submission" date="2024-08" db="EMBL/GenBank/DDBJ databases">
        <authorList>
            <person name="Cucini C."/>
            <person name="Frati F."/>
        </authorList>
    </citation>
    <scope>NUCLEOTIDE SEQUENCE [LARGE SCALE GENOMIC DNA]</scope>
</reference>
<gene>
    <name evidence="2" type="ORF">ODALV1_LOCUS29539</name>
</gene>
<feature type="transmembrane region" description="Helical" evidence="1">
    <location>
        <begin position="50"/>
        <end position="70"/>
    </location>
</feature>
<comment type="caution">
    <text evidence="2">The sequence shown here is derived from an EMBL/GenBank/DDBJ whole genome shotgun (WGS) entry which is preliminary data.</text>
</comment>
<protein>
    <recommendedName>
        <fullName evidence="4">Gustatory receptor</fullName>
    </recommendedName>
</protein>
<dbReference type="Proteomes" id="UP001642540">
    <property type="component" value="Unassembled WGS sequence"/>
</dbReference>
<evidence type="ECO:0000256" key="1">
    <source>
        <dbReference type="SAM" id="Phobius"/>
    </source>
</evidence>
<keyword evidence="1" id="KW-0472">Membrane</keyword>
<dbReference type="EMBL" id="CAXLJM020000156">
    <property type="protein sequence ID" value="CAL8143405.1"/>
    <property type="molecule type" value="Genomic_DNA"/>
</dbReference>
<feature type="transmembrane region" description="Helical" evidence="1">
    <location>
        <begin position="355"/>
        <end position="374"/>
    </location>
</feature>
<feature type="transmembrane region" description="Helical" evidence="1">
    <location>
        <begin position="258"/>
        <end position="278"/>
    </location>
</feature>
<organism evidence="2 3">
    <name type="scientific">Orchesella dallaii</name>
    <dbReference type="NCBI Taxonomy" id="48710"/>
    <lineage>
        <taxon>Eukaryota</taxon>
        <taxon>Metazoa</taxon>
        <taxon>Ecdysozoa</taxon>
        <taxon>Arthropoda</taxon>
        <taxon>Hexapoda</taxon>
        <taxon>Collembola</taxon>
        <taxon>Entomobryomorpha</taxon>
        <taxon>Entomobryoidea</taxon>
        <taxon>Orchesellidae</taxon>
        <taxon>Orchesellinae</taxon>
        <taxon>Orchesella</taxon>
    </lineage>
</organism>
<evidence type="ECO:0000313" key="2">
    <source>
        <dbReference type="EMBL" id="CAL8143405.1"/>
    </source>
</evidence>
<keyword evidence="1" id="KW-1133">Transmembrane helix</keyword>
<evidence type="ECO:0008006" key="4">
    <source>
        <dbReference type="Google" id="ProtNLM"/>
    </source>
</evidence>
<feature type="transmembrane region" description="Helical" evidence="1">
    <location>
        <begin position="206"/>
        <end position="228"/>
    </location>
</feature>
<proteinExistence type="predicted"/>
<keyword evidence="1" id="KW-0812">Transmembrane</keyword>